<dbReference type="Pfam" id="PF00856">
    <property type="entry name" value="SET"/>
    <property type="match status" value="1"/>
</dbReference>
<dbReference type="PANTHER" id="PTHR47643:SF2">
    <property type="entry name" value="TPR DOMAIN PROTEIN (AFU_ORTHOLOGUE AFUA_5G12710)"/>
    <property type="match status" value="1"/>
</dbReference>
<dbReference type="PANTHER" id="PTHR47643">
    <property type="entry name" value="TPR DOMAIN PROTEIN (AFU_ORTHOLOGUE AFUA_5G12710)"/>
    <property type="match status" value="1"/>
</dbReference>
<reference evidence="2 3" key="1">
    <citation type="submission" date="2024-02" db="EMBL/GenBank/DDBJ databases">
        <authorList>
            <person name="Vignale AGUSTIN F."/>
            <person name="Sosa J E."/>
            <person name="Modenutti C."/>
        </authorList>
    </citation>
    <scope>NUCLEOTIDE SEQUENCE [LARGE SCALE GENOMIC DNA]</scope>
</reference>
<dbReference type="Gene3D" id="2.170.270.10">
    <property type="entry name" value="SET domain"/>
    <property type="match status" value="1"/>
</dbReference>
<dbReference type="SUPFAM" id="SSF82199">
    <property type="entry name" value="SET domain"/>
    <property type="match status" value="1"/>
</dbReference>
<protein>
    <recommendedName>
        <fullName evidence="1">SET domain-containing protein</fullName>
    </recommendedName>
</protein>
<proteinExistence type="predicted"/>
<name>A0ABC8URQ8_9AQUA</name>
<evidence type="ECO:0000259" key="1">
    <source>
        <dbReference type="PROSITE" id="PS50280"/>
    </source>
</evidence>
<evidence type="ECO:0000313" key="3">
    <source>
        <dbReference type="Proteomes" id="UP001642360"/>
    </source>
</evidence>
<gene>
    <name evidence="2" type="ORF">ILEXP_LOCUS54021</name>
</gene>
<evidence type="ECO:0000313" key="2">
    <source>
        <dbReference type="EMBL" id="CAK9183731.1"/>
    </source>
</evidence>
<sequence length="305" mass="34510">MWKNFIEKVLQSASKCHQIHRSISMLSPGEDEDGLQVPDMSLFSPESDEISFSNESLDMSKMLSILDANSLVEDSNSAKVLGKNRGYYGVGLWVLASFINHSCDPNARRLHIGDHVLVHASRDIKAGEEITFPYFDVLLQLSNRKEMATNWGFRCNCKRCNFEENMCSKQEMREIEVGSERGFDVGGVVYRLEEGMRRWMVRGKGKGYLRASFWAPYSKIFESQNLMKRWGRRIPAMEAVVESVVDAVGSDERVLKVLMEGLKRSGGGGVGDMERAMKLGRGVYGKVMKKQALRTLLEQCNQEQS</sequence>
<dbReference type="InterPro" id="IPR053209">
    <property type="entry name" value="Gramillin-biosynth_MTr"/>
</dbReference>
<dbReference type="InterPro" id="IPR001214">
    <property type="entry name" value="SET_dom"/>
</dbReference>
<feature type="domain" description="SET" evidence="1">
    <location>
        <begin position="15"/>
        <end position="135"/>
    </location>
</feature>
<keyword evidence="3" id="KW-1185">Reference proteome</keyword>
<comment type="caution">
    <text evidence="2">The sequence shown here is derived from an EMBL/GenBank/DDBJ whole genome shotgun (WGS) entry which is preliminary data.</text>
</comment>
<accession>A0ABC8URQ8</accession>
<dbReference type="EMBL" id="CAUOFW020008736">
    <property type="protein sequence ID" value="CAK9183731.1"/>
    <property type="molecule type" value="Genomic_DNA"/>
</dbReference>
<dbReference type="AlphaFoldDB" id="A0ABC8URQ8"/>
<dbReference type="InterPro" id="IPR046341">
    <property type="entry name" value="SET_dom_sf"/>
</dbReference>
<organism evidence="2 3">
    <name type="scientific">Ilex paraguariensis</name>
    <name type="common">yerba mate</name>
    <dbReference type="NCBI Taxonomy" id="185542"/>
    <lineage>
        <taxon>Eukaryota</taxon>
        <taxon>Viridiplantae</taxon>
        <taxon>Streptophyta</taxon>
        <taxon>Embryophyta</taxon>
        <taxon>Tracheophyta</taxon>
        <taxon>Spermatophyta</taxon>
        <taxon>Magnoliopsida</taxon>
        <taxon>eudicotyledons</taxon>
        <taxon>Gunneridae</taxon>
        <taxon>Pentapetalae</taxon>
        <taxon>asterids</taxon>
        <taxon>campanulids</taxon>
        <taxon>Aquifoliales</taxon>
        <taxon>Aquifoliaceae</taxon>
        <taxon>Ilex</taxon>
    </lineage>
</organism>
<dbReference type="Proteomes" id="UP001642360">
    <property type="component" value="Unassembled WGS sequence"/>
</dbReference>
<dbReference type="CDD" id="cd20071">
    <property type="entry name" value="SET_SMYD"/>
    <property type="match status" value="1"/>
</dbReference>
<dbReference type="PROSITE" id="PS50280">
    <property type="entry name" value="SET"/>
    <property type="match status" value="1"/>
</dbReference>